<feature type="compositionally biased region" description="Polar residues" evidence="1">
    <location>
        <begin position="54"/>
        <end position="66"/>
    </location>
</feature>
<gene>
    <name evidence="2" type="ORF">SK128_025165</name>
</gene>
<comment type="caution">
    <text evidence="2">The sequence shown here is derived from an EMBL/GenBank/DDBJ whole genome shotgun (WGS) entry which is preliminary data.</text>
</comment>
<protein>
    <submittedName>
        <fullName evidence="2">Uncharacterized protein</fullName>
    </submittedName>
</protein>
<accession>A0AAN9AEQ9</accession>
<reference evidence="2 3" key="1">
    <citation type="submission" date="2023-11" db="EMBL/GenBank/DDBJ databases">
        <title>Halocaridina rubra genome assembly.</title>
        <authorList>
            <person name="Smith C."/>
        </authorList>
    </citation>
    <scope>NUCLEOTIDE SEQUENCE [LARGE SCALE GENOMIC DNA]</scope>
    <source>
        <strain evidence="2">EP-1</strain>
        <tissue evidence="2">Whole</tissue>
    </source>
</reference>
<feature type="region of interest" description="Disordered" evidence="1">
    <location>
        <begin position="27"/>
        <end position="68"/>
    </location>
</feature>
<feature type="non-terminal residue" evidence="2">
    <location>
        <position position="1"/>
    </location>
</feature>
<dbReference type="AlphaFoldDB" id="A0AAN9AEQ9"/>
<evidence type="ECO:0000256" key="1">
    <source>
        <dbReference type="SAM" id="MobiDB-lite"/>
    </source>
</evidence>
<sequence>IVFPNSSPENNEIWPNSTVAFNYDLEEGKRNQTQDDIMNEPKEKPMNEDKKNMTNKSQINGVQLNESKADDNAVEATNGQMNMAVERGAYFHRDMVAVFMQSDGRANTETYVDTGFSTFPNITRVRYPYLVSFFEFSLHLH</sequence>
<dbReference type="Proteomes" id="UP001381693">
    <property type="component" value="Unassembled WGS sequence"/>
</dbReference>
<dbReference type="EMBL" id="JAXCGZ010002570">
    <property type="protein sequence ID" value="KAK7083755.1"/>
    <property type="molecule type" value="Genomic_DNA"/>
</dbReference>
<organism evidence="2 3">
    <name type="scientific">Halocaridina rubra</name>
    <name type="common">Hawaiian red shrimp</name>
    <dbReference type="NCBI Taxonomy" id="373956"/>
    <lineage>
        <taxon>Eukaryota</taxon>
        <taxon>Metazoa</taxon>
        <taxon>Ecdysozoa</taxon>
        <taxon>Arthropoda</taxon>
        <taxon>Crustacea</taxon>
        <taxon>Multicrustacea</taxon>
        <taxon>Malacostraca</taxon>
        <taxon>Eumalacostraca</taxon>
        <taxon>Eucarida</taxon>
        <taxon>Decapoda</taxon>
        <taxon>Pleocyemata</taxon>
        <taxon>Caridea</taxon>
        <taxon>Atyoidea</taxon>
        <taxon>Atyidae</taxon>
        <taxon>Halocaridina</taxon>
    </lineage>
</organism>
<keyword evidence="3" id="KW-1185">Reference proteome</keyword>
<evidence type="ECO:0000313" key="3">
    <source>
        <dbReference type="Proteomes" id="UP001381693"/>
    </source>
</evidence>
<evidence type="ECO:0000313" key="2">
    <source>
        <dbReference type="EMBL" id="KAK7083755.1"/>
    </source>
</evidence>
<proteinExistence type="predicted"/>
<feature type="compositionally biased region" description="Basic and acidic residues" evidence="1">
    <location>
        <begin position="27"/>
        <end position="52"/>
    </location>
</feature>
<name>A0AAN9AEQ9_HALRR</name>